<dbReference type="RefSeq" id="WP_264084065.1">
    <property type="nucleotide sequence ID" value="NZ_JADBEB010000001.1"/>
</dbReference>
<reference evidence="2" key="1">
    <citation type="submission" date="2020-10" db="EMBL/GenBank/DDBJ databases">
        <title>Sequencing the genomes of 1000 actinobacteria strains.</title>
        <authorList>
            <person name="Klenk H.-P."/>
        </authorList>
    </citation>
    <scope>NUCLEOTIDE SEQUENCE</scope>
    <source>
        <strain evidence="2">DSM 46832</strain>
    </source>
</reference>
<organism evidence="2 3">
    <name type="scientific">Plantactinospora soyae</name>
    <dbReference type="NCBI Taxonomy" id="1544732"/>
    <lineage>
        <taxon>Bacteria</taxon>
        <taxon>Bacillati</taxon>
        <taxon>Actinomycetota</taxon>
        <taxon>Actinomycetes</taxon>
        <taxon>Micromonosporales</taxon>
        <taxon>Micromonosporaceae</taxon>
        <taxon>Plantactinospora</taxon>
    </lineage>
</organism>
<sequence length="43" mass="4833">MELFLTLFFLVLLLASVLGFTSDSRDSADWRPSNGGWRSSPRS</sequence>
<proteinExistence type="predicted"/>
<keyword evidence="3" id="KW-1185">Reference proteome</keyword>
<evidence type="ECO:0000313" key="2">
    <source>
        <dbReference type="EMBL" id="MBE1486501.1"/>
    </source>
</evidence>
<dbReference type="EMBL" id="JADBEB010000001">
    <property type="protein sequence ID" value="MBE1486501.1"/>
    <property type="molecule type" value="Genomic_DNA"/>
</dbReference>
<dbReference type="Proteomes" id="UP000649753">
    <property type="component" value="Unassembled WGS sequence"/>
</dbReference>
<protein>
    <submittedName>
        <fullName evidence="2">Uncharacterized protein</fullName>
    </submittedName>
</protein>
<dbReference type="AlphaFoldDB" id="A0A927M4I3"/>
<evidence type="ECO:0000256" key="1">
    <source>
        <dbReference type="SAM" id="MobiDB-lite"/>
    </source>
</evidence>
<accession>A0A927M4I3</accession>
<name>A0A927M4I3_9ACTN</name>
<gene>
    <name evidence="2" type="ORF">H4W31_002139</name>
</gene>
<evidence type="ECO:0000313" key="3">
    <source>
        <dbReference type="Proteomes" id="UP000649753"/>
    </source>
</evidence>
<feature type="region of interest" description="Disordered" evidence="1">
    <location>
        <begin position="23"/>
        <end position="43"/>
    </location>
</feature>
<comment type="caution">
    <text evidence="2">The sequence shown here is derived from an EMBL/GenBank/DDBJ whole genome shotgun (WGS) entry which is preliminary data.</text>
</comment>